<proteinExistence type="predicted"/>
<evidence type="ECO:0000313" key="1">
    <source>
        <dbReference type="EMBL" id="RKP35884.1"/>
    </source>
</evidence>
<sequence length="431" mass="49218">MEYFNTAMSLVSSSGVPKLPSMNFGHFNSKKLTYAPEIPSEKPGSYIISQFVETDNKSWGKKIEGVAECVDEMISEDPNIANFAIYKKEERSTSHQDRACKRKDIKSYWDVLFKQETETRLVATYFAMKEKNVGRFAKAQGLSQSMEASMESYVALEMDLLSDRGACLNFPILALVDKWTAERMALFLPTLFDTSSAKGIAKLLSTGAHTNTKHDTAIMVEALPRIYSNPIYLMIWYLNTFNSLDHLEGYFNTIISKESLWRPDHKYQGVEIGRMGLDLAVSEYERFKSREEKGKALAIKDQEHHDKHLDELIAKISFLSSRAGWGNMAYHRNETPKEMLAHFIECLNNRGMKDTAKYLTKDEHNIVQFFRELRETPYKRGADEVTAAPCSCNDIMWELDILDHSRKNLIFGANKNLLMLSKAEQNTSAGR</sequence>
<keyword evidence="2" id="KW-1185">Reference proteome</keyword>
<dbReference type="EMBL" id="ML002764">
    <property type="protein sequence ID" value="RKP35884.1"/>
    <property type="molecule type" value="Genomic_DNA"/>
</dbReference>
<protein>
    <submittedName>
        <fullName evidence="1">Uncharacterized protein</fullName>
    </submittedName>
</protein>
<evidence type="ECO:0000313" key="2">
    <source>
        <dbReference type="Proteomes" id="UP000268162"/>
    </source>
</evidence>
<dbReference type="AlphaFoldDB" id="A0A4P9ZQW1"/>
<organism evidence="1 2">
    <name type="scientific">Dimargaris cristalligena</name>
    <dbReference type="NCBI Taxonomy" id="215637"/>
    <lineage>
        <taxon>Eukaryota</taxon>
        <taxon>Fungi</taxon>
        <taxon>Fungi incertae sedis</taxon>
        <taxon>Zoopagomycota</taxon>
        <taxon>Kickxellomycotina</taxon>
        <taxon>Dimargaritomycetes</taxon>
        <taxon>Dimargaritales</taxon>
        <taxon>Dimargaritaceae</taxon>
        <taxon>Dimargaris</taxon>
    </lineage>
</organism>
<name>A0A4P9ZQW1_9FUNG</name>
<dbReference type="Proteomes" id="UP000268162">
    <property type="component" value="Unassembled WGS sequence"/>
</dbReference>
<gene>
    <name evidence="1" type="ORF">BJ085DRAFT_30590</name>
</gene>
<accession>A0A4P9ZQW1</accession>
<reference evidence="2" key="1">
    <citation type="journal article" date="2018" name="Nat. Microbiol.">
        <title>Leveraging single-cell genomics to expand the fungal tree of life.</title>
        <authorList>
            <person name="Ahrendt S.R."/>
            <person name="Quandt C.A."/>
            <person name="Ciobanu D."/>
            <person name="Clum A."/>
            <person name="Salamov A."/>
            <person name="Andreopoulos B."/>
            <person name="Cheng J.F."/>
            <person name="Woyke T."/>
            <person name="Pelin A."/>
            <person name="Henrissat B."/>
            <person name="Reynolds N.K."/>
            <person name="Benny G.L."/>
            <person name="Smith M.E."/>
            <person name="James T.Y."/>
            <person name="Grigoriev I.V."/>
        </authorList>
    </citation>
    <scope>NUCLEOTIDE SEQUENCE [LARGE SCALE GENOMIC DNA]</scope>
    <source>
        <strain evidence="2">RSA 468</strain>
    </source>
</reference>